<evidence type="ECO:0000313" key="6">
    <source>
        <dbReference type="EMBL" id="JAS53693.1"/>
    </source>
</evidence>
<dbReference type="GO" id="GO:0008124">
    <property type="term" value="F:4-alpha-hydroxytetrahydrobiopterin dehydratase activity"/>
    <property type="evidence" value="ECO:0007669"/>
    <property type="project" value="UniProtKB-EC"/>
</dbReference>
<dbReference type="Gene3D" id="3.30.1360.20">
    <property type="entry name" value="Transcriptional coactivator/pterin dehydratase"/>
    <property type="match status" value="1"/>
</dbReference>
<gene>
    <name evidence="6" type="ORF">g.45242</name>
</gene>
<protein>
    <recommendedName>
        <fullName evidence="3">4a-hydroxytetrahydrobiopterin dehydratase</fullName>
        <ecNumber evidence="3">4.2.1.96</ecNumber>
    </recommendedName>
    <alternativeName>
        <fullName evidence="5">4-alpha-hydroxy-tetrahydropterin dehydratase</fullName>
    </alternativeName>
</protein>
<comment type="catalytic activity">
    <reaction evidence="1">
        <text>(4aS,6R)-4a-hydroxy-L-erythro-5,6,7,8-tetrahydrobiopterin = (6R)-L-erythro-6,7-dihydrobiopterin + H2O</text>
        <dbReference type="Rhea" id="RHEA:11920"/>
        <dbReference type="ChEBI" id="CHEBI:15377"/>
        <dbReference type="ChEBI" id="CHEBI:15642"/>
        <dbReference type="ChEBI" id="CHEBI:43120"/>
        <dbReference type="EC" id="4.2.1.96"/>
    </reaction>
</comment>
<comment type="similarity">
    <text evidence="2">Belongs to the pterin-4-alpha-carbinolamine dehydratase family.</text>
</comment>
<proteinExistence type="inferred from homology"/>
<feature type="non-terminal residue" evidence="6">
    <location>
        <position position="135"/>
    </location>
</feature>
<dbReference type="GO" id="GO:0006729">
    <property type="term" value="P:tetrahydrobiopterin biosynthetic process"/>
    <property type="evidence" value="ECO:0007669"/>
    <property type="project" value="InterPro"/>
</dbReference>
<dbReference type="PANTHER" id="PTHR12599">
    <property type="entry name" value="PTERIN-4-ALPHA-CARBINOLAMINE DEHYDRATASE"/>
    <property type="match status" value="1"/>
</dbReference>
<evidence type="ECO:0000256" key="5">
    <source>
        <dbReference type="ARBA" id="ARBA00030497"/>
    </source>
</evidence>
<dbReference type="PANTHER" id="PTHR12599:SF0">
    <property type="entry name" value="PTERIN-4-ALPHA-CARBINOLAMINE DEHYDRATASE"/>
    <property type="match status" value="1"/>
</dbReference>
<dbReference type="SUPFAM" id="SSF55248">
    <property type="entry name" value="PCD-like"/>
    <property type="match status" value="1"/>
</dbReference>
<evidence type="ECO:0000256" key="3">
    <source>
        <dbReference type="ARBA" id="ARBA00013252"/>
    </source>
</evidence>
<dbReference type="InterPro" id="IPR036428">
    <property type="entry name" value="PCD_sf"/>
</dbReference>
<sequence length="135" mass="15617">MISLALTKTFAKSVKVFIKDYDIVPRFLFKHSSNNFRSFATNSSTKLKVNKTMKLTETERQTLLGPLLQNGWSSIKDRDAIFKKFQFDNFNQAFGFMSRIALEAEKMDHHPEWFNVYNRVEITLSTHCANGLSAK</sequence>
<dbReference type="NCBIfam" id="NF002018">
    <property type="entry name" value="PRK00823.1-3"/>
    <property type="match status" value="1"/>
</dbReference>
<dbReference type="Pfam" id="PF01329">
    <property type="entry name" value="Pterin_4a"/>
    <property type="match status" value="1"/>
</dbReference>
<dbReference type="InterPro" id="IPR001533">
    <property type="entry name" value="Pterin_deHydtase"/>
</dbReference>
<organism evidence="6">
    <name type="scientific">Cuerna arida</name>
    <dbReference type="NCBI Taxonomy" id="1464854"/>
    <lineage>
        <taxon>Eukaryota</taxon>
        <taxon>Metazoa</taxon>
        <taxon>Ecdysozoa</taxon>
        <taxon>Arthropoda</taxon>
        <taxon>Hexapoda</taxon>
        <taxon>Insecta</taxon>
        <taxon>Pterygota</taxon>
        <taxon>Neoptera</taxon>
        <taxon>Paraneoptera</taxon>
        <taxon>Hemiptera</taxon>
        <taxon>Auchenorrhyncha</taxon>
        <taxon>Membracoidea</taxon>
        <taxon>Cicadellidae</taxon>
        <taxon>Cicadellinae</taxon>
        <taxon>Proconiini</taxon>
        <taxon>Cuerna</taxon>
    </lineage>
</organism>
<keyword evidence="4" id="KW-0456">Lyase</keyword>
<reference evidence="6" key="1">
    <citation type="submission" date="2015-11" db="EMBL/GenBank/DDBJ databases">
        <title>De novo transcriptome assembly of four potential Pierce s Disease insect vectors from Arizona vineyards.</title>
        <authorList>
            <person name="Tassone E.E."/>
        </authorList>
    </citation>
    <scope>NUCLEOTIDE SEQUENCE</scope>
</reference>
<dbReference type="EMBL" id="GECZ01016076">
    <property type="protein sequence ID" value="JAS53693.1"/>
    <property type="molecule type" value="Transcribed_RNA"/>
</dbReference>
<dbReference type="EC" id="4.2.1.96" evidence="3"/>
<dbReference type="CDD" id="cd00914">
    <property type="entry name" value="PCD_DCoH_subfamily_b"/>
    <property type="match status" value="1"/>
</dbReference>
<evidence type="ECO:0000256" key="4">
    <source>
        <dbReference type="ARBA" id="ARBA00023239"/>
    </source>
</evidence>
<evidence type="ECO:0000256" key="1">
    <source>
        <dbReference type="ARBA" id="ARBA00001554"/>
    </source>
</evidence>
<dbReference type="AlphaFoldDB" id="A0A1B6FUM8"/>
<accession>A0A1B6FUM8</accession>
<name>A0A1B6FUM8_9HEMI</name>
<evidence type="ECO:0000256" key="2">
    <source>
        <dbReference type="ARBA" id="ARBA00006472"/>
    </source>
</evidence>